<comment type="caution">
    <text evidence="1">The sequence shown here is derived from an EMBL/GenBank/DDBJ whole genome shotgun (WGS) entry which is preliminary data.</text>
</comment>
<keyword evidence="2" id="KW-1185">Reference proteome</keyword>
<dbReference type="EMBL" id="CM047583">
    <property type="protein sequence ID" value="KAI9912625.1"/>
    <property type="molecule type" value="Genomic_DNA"/>
</dbReference>
<protein>
    <submittedName>
        <fullName evidence="1">Uncharacterized protein</fullName>
    </submittedName>
</protein>
<name>A0ACC0W1C7_9STRA</name>
<reference evidence="1 2" key="1">
    <citation type="journal article" date="2022" name="bioRxiv">
        <title>The genome of the oomycete Peronosclerospora sorghi, a cosmopolitan pathogen of maize and sorghum, is inflated with dispersed pseudogenes.</title>
        <authorList>
            <person name="Fletcher K."/>
            <person name="Martin F."/>
            <person name="Isakeit T."/>
            <person name="Cavanaugh K."/>
            <person name="Magill C."/>
            <person name="Michelmore R."/>
        </authorList>
    </citation>
    <scope>NUCLEOTIDE SEQUENCE [LARGE SCALE GENOMIC DNA]</scope>
    <source>
        <strain evidence="1">P6</strain>
    </source>
</reference>
<proteinExistence type="predicted"/>
<dbReference type="Proteomes" id="UP001163321">
    <property type="component" value="Chromosome 4"/>
</dbReference>
<gene>
    <name evidence="1" type="ORF">PsorP6_005410</name>
</gene>
<sequence>MNKQLDRIWSCVLNNWKRELSWIAPTLRVVTYHGTKEHRRAMEDTLTRDYFDIMLTTYAYFERDTSQDERALLRSFQFGYMILDEGHSIKNSDTSRFNRLTALRARTLLVLSYTPIQNKVN</sequence>
<evidence type="ECO:0000313" key="1">
    <source>
        <dbReference type="EMBL" id="KAI9912625.1"/>
    </source>
</evidence>
<accession>A0ACC0W1C7</accession>
<organism evidence="1 2">
    <name type="scientific">Peronosclerospora sorghi</name>
    <dbReference type="NCBI Taxonomy" id="230839"/>
    <lineage>
        <taxon>Eukaryota</taxon>
        <taxon>Sar</taxon>
        <taxon>Stramenopiles</taxon>
        <taxon>Oomycota</taxon>
        <taxon>Peronosporomycetes</taxon>
        <taxon>Peronosporales</taxon>
        <taxon>Peronosporaceae</taxon>
        <taxon>Peronosclerospora</taxon>
    </lineage>
</organism>
<evidence type="ECO:0000313" key="2">
    <source>
        <dbReference type="Proteomes" id="UP001163321"/>
    </source>
</evidence>